<dbReference type="EMBL" id="JACXVP010000012">
    <property type="protein sequence ID" value="KAG5571078.1"/>
    <property type="molecule type" value="Genomic_DNA"/>
</dbReference>
<evidence type="ECO:0000259" key="10">
    <source>
        <dbReference type="Pfam" id="PF00009"/>
    </source>
</evidence>
<dbReference type="GO" id="GO:0000049">
    <property type="term" value="F:tRNA binding"/>
    <property type="evidence" value="ECO:0007669"/>
    <property type="project" value="InterPro"/>
</dbReference>
<evidence type="ECO:0000313" key="12">
    <source>
        <dbReference type="EMBL" id="KAG5571078.1"/>
    </source>
</evidence>
<evidence type="ECO:0000256" key="2">
    <source>
        <dbReference type="ARBA" id="ARBA00007249"/>
    </source>
</evidence>
<evidence type="ECO:0000256" key="6">
    <source>
        <dbReference type="ARBA" id="ARBA00022801"/>
    </source>
</evidence>
<dbReference type="PANTHER" id="PTHR42854:SF10">
    <property type="entry name" value="PROTEIN-SYNTHESIZING GTPASE"/>
    <property type="match status" value="1"/>
</dbReference>
<dbReference type="GO" id="GO:0005850">
    <property type="term" value="C:eukaryotic translation initiation factor 2 complex"/>
    <property type="evidence" value="ECO:0007669"/>
    <property type="project" value="TreeGrafter"/>
</dbReference>
<dbReference type="InterPro" id="IPR015256">
    <property type="entry name" value="eIF2g_C"/>
</dbReference>
<feature type="domain" description="Tr-type G" evidence="10">
    <location>
        <begin position="201"/>
        <end position="305"/>
    </location>
</feature>
<dbReference type="GO" id="GO:0003743">
    <property type="term" value="F:translation initiation factor activity"/>
    <property type="evidence" value="ECO:0007669"/>
    <property type="project" value="UniProtKB-KW"/>
</dbReference>
<comment type="function">
    <text evidence="1">This protein promotes the GTP-dependent binding of aminoacyl-tRNA to the A-site of ribosomes during protein biosynthesis.</text>
</comment>
<keyword evidence="7" id="KW-0648">Protein biosynthesis</keyword>
<dbReference type="OrthoDB" id="1259970at2759"/>
<keyword evidence="6" id="KW-0378">Hydrolase</keyword>
<reference evidence="12 13" key="1">
    <citation type="submission" date="2020-09" db="EMBL/GenBank/DDBJ databases">
        <title>De no assembly of potato wild relative species, Solanum commersonii.</title>
        <authorList>
            <person name="Cho K."/>
        </authorList>
    </citation>
    <scope>NUCLEOTIDE SEQUENCE [LARGE SCALE GENOMIC DNA]</scope>
    <source>
        <strain evidence="12">LZ3.2</strain>
        <tissue evidence="12">Leaf</tissue>
    </source>
</reference>
<dbReference type="GO" id="GO:0005525">
    <property type="term" value="F:GTP binding"/>
    <property type="evidence" value="ECO:0007669"/>
    <property type="project" value="UniProtKB-KW"/>
</dbReference>
<evidence type="ECO:0000256" key="1">
    <source>
        <dbReference type="ARBA" id="ARBA00003982"/>
    </source>
</evidence>
<sequence>MAQKEIMEQQDIRKLDVTKLHPLSPEVISRQPTINIGLIGHVAHGKTTLVRAISGIQIAIPYSYVYRPFNTFGLTTRFKCELERNITVKLGYANAKIYKCEDESCPQPLCYMSYGSGKEDNPPCDVPGFRNCKMKLLRHISFVDCPVWLLRLFNLQNNFALCAKALEFVLCICNFLEQSYKIVGLACELATNMKITFRKLGHEILMTRMLSGATVMDAAFLLIAANESCPQPQTIEHLSVVDILKLQNLIVLQNKVDTIQEHQARKQFKAIREFLKGTVAQDAPVVPVSSQLNYNIDAVCEYITKIPIPKRDFVSPPHMVVVRSFDVNKPGCGINDMKGGVLGGTITKVVLKVNQIVELRPGIIEKNADGKTICKPIYSRIMSLFAEQNKLQFAVPGGLIGVGTSMDPALSRSDMLVGQVLGDIGTLPEVYIKLKIRKIKQLHRLVGVEKNDFGKQVSNLLKGEVLMLNILSMTIGAQIITVRKNSATLQLTAPVCTAIAEKVVLSCRVGGHWRLIGWGEIEDGVALDVQTIPAEMFS</sequence>
<dbReference type="InterPro" id="IPR044127">
    <property type="entry name" value="eIF2g_dom_2"/>
</dbReference>
<dbReference type="InterPro" id="IPR027417">
    <property type="entry name" value="P-loop_NTPase"/>
</dbReference>
<dbReference type="GO" id="GO:0001731">
    <property type="term" value="P:formation of translation preinitiation complex"/>
    <property type="evidence" value="ECO:0007669"/>
    <property type="project" value="TreeGrafter"/>
</dbReference>
<comment type="catalytic activity">
    <reaction evidence="9">
        <text>GTP + H2O = GDP + phosphate + H(+)</text>
        <dbReference type="Rhea" id="RHEA:19669"/>
        <dbReference type="ChEBI" id="CHEBI:15377"/>
        <dbReference type="ChEBI" id="CHEBI:15378"/>
        <dbReference type="ChEBI" id="CHEBI:37565"/>
        <dbReference type="ChEBI" id="CHEBI:43474"/>
        <dbReference type="ChEBI" id="CHEBI:58189"/>
        <dbReference type="EC" id="3.6.5.3"/>
    </reaction>
</comment>
<dbReference type="CDD" id="cd03688">
    <property type="entry name" value="eIF2_gamma_II"/>
    <property type="match status" value="1"/>
</dbReference>
<keyword evidence="5" id="KW-0547">Nucleotide-binding</keyword>
<proteinExistence type="inferred from homology"/>
<dbReference type="InterPro" id="IPR000795">
    <property type="entry name" value="T_Tr_GTP-bd_dom"/>
</dbReference>
<evidence type="ECO:0000256" key="4">
    <source>
        <dbReference type="ARBA" id="ARBA00022540"/>
    </source>
</evidence>
<dbReference type="AlphaFoldDB" id="A0A9J5W7S8"/>
<comment type="caution">
    <text evidence="12">The sequence shown here is derived from an EMBL/GenBank/DDBJ whole genome shotgun (WGS) entry which is preliminary data.</text>
</comment>
<dbReference type="Proteomes" id="UP000824120">
    <property type="component" value="Chromosome 12"/>
</dbReference>
<dbReference type="SUPFAM" id="SSF52540">
    <property type="entry name" value="P-loop containing nucleoside triphosphate hydrolases"/>
    <property type="match status" value="1"/>
</dbReference>
<name>A0A9J5W7S8_SOLCO</name>
<dbReference type="GO" id="GO:0003924">
    <property type="term" value="F:GTPase activity"/>
    <property type="evidence" value="ECO:0007669"/>
    <property type="project" value="InterPro"/>
</dbReference>
<evidence type="ECO:0000256" key="5">
    <source>
        <dbReference type="ARBA" id="ARBA00022741"/>
    </source>
</evidence>
<evidence type="ECO:0000313" key="13">
    <source>
        <dbReference type="Proteomes" id="UP000824120"/>
    </source>
</evidence>
<evidence type="ECO:0000256" key="9">
    <source>
        <dbReference type="ARBA" id="ARBA00048107"/>
    </source>
</evidence>
<dbReference type="CDD" id="cd15490">
    <property type="entry name" value="eIF2_gamma_III"/>
    <property type="match status" value="1"/>
</dbReference>
<dbReference type="InterPro" id="IPR044128">
    <property type="entry name" value="eIF2g_GTP-bd"/>
</dbReference>
<dbReference type="CDD" id="cd01888">
    <property type="entry name" value="eIF2_gamma"/>
    <property type="match status" value="1"/>
</dbReference>
<dbReference type="GO" id="GO:0005829">
    <property type="term" value="C:cytosol"/>
    <property type="evidence" value="ECO:0007669"/>
    <property type="project" value="TreeGrafter"/>
</dbReference>
<dbReference type="Pfam" id="PF00009">
    <property type="entry name" value="GTP_EFTU"/>
    <property type="match status" value="1"/>
</dbReference>
<dbReference type="InterPro" id="IPR009000">
    <property type="entry name" value="Transl_B-barrel_sf"/>
</dbReference>
<evidence type="ECO:0000256" key="7">
    <source>
        <dbReference type="ARBA" id="ARBA00022917"/>
    </source>
</evidence>
<evidence type="ECO:0000259" key="11">
    <source>
        <dbReference type="Pfam" id="PF09173"/>
    </source>
</evidence>
<keyword evidence="8" id="KW-0342">GTP-binding</keyword>
<dbReference type="Pfam" id="PF09173">
    <property type="entry name" value="eIF2_C"/>
    <property type="match status" value="1"/>
</dbReference>
<keyword evidence="4" id="KW-0396">Initiation factor</keyword>
<accession>A0A9J5W7S8</accession>
<organism evidence="12 13">
    <name type="scientific">Solanum commersonii</name>
    <name type="common">Commerson's wild potato</name>
    <name type="synonym">Commerson's nightshade</name>
    <dbReference type="NCBI Taxonomy" id="4109"/>
    <lineage>
        <taxon>Eukaryota</taxon>
        <taxon>Viridiplantae</taxon>
        <taxon>Streptophyta</taxon>
        <taxon>Embryophyta</taxon>
        <taxon>Tracheophyta</taxon>
        <taxon>Spermatophyta</taxon>
        <taxon>Magnoliopsida</taxon>
        <taxon>eudicotyledons</taxon>
        <taxon>Gunneridae</taxon>
        <taxon>Pentapetalae</taxon>
        <taxon>asterids</taxon>
        <taxon>lamiids</taxon>
        <taxon>Solanales</taxon>
        <taxon>Solanaceae</taxon>
        <taxon>Solanoideae</taxon>
        <taxon>Solaneae</taxon>
        <taxon>Solanum</taxon>
    </lineage>
</organism>
<evidence type="ECO:0000256" key="8">
    <source>
        <dbReference type="ARBA" id="ARBA00023134"/>
    </source>
</evidence>
<dbReference type="InterPro" id="IPR009001">
    <property type="entry name" value="Transl_elong_EF1A/Init_IF2_C"/>
</dbReference>
<dbReference type="Gene3D" id="3.40.50.300">
    <property type="entry name" value="P-loop containing nucleotide triphosphate hydrolases"/>
    <property type="match status" value="2"/>
</dbReference>
<dbReference type="NCBIfam" id="NF003077">
    <property type="entry name" value="PRK04000.1"/>
    <property type="match status" value="1"/>
</dbReference>
<keyword evidence="13" id="KW-1185">Reference proteome</keyword>
<gene>
    <name evidence="12" type="ORF">H5410_060844</name>
</gene>
<dbReference type="SUPFAM" id="SSF50465">
    <property type="entry name" value="EF-Tu/eEF-1alpha/eIF2-gamma C-terminal domain"/>
    <property type="match status" value="1"/>
</dbReference>
<dbReference type="InterPro" id="IPR050543">
    <property type="entry name" value="eIF2G"/>
</dbReference>
<dbReference type="SUPFAM" id="SSF50447">
    <property type="entry name" value="Translation proteins"/>
    <property type="match status" value="1"/>
</dbReference>
<dbReference type="EC" id="3.6.5.3" evidence="3"/>
<comment type="similarity">
    <text evidence="2">Belongs to the TRAFAC class translation factor GTPase superfamily. Classic translation factor GTPase family. EF-Tu/EF-1A subfamily.</text>
</comment>
<feature type="domain" description="Initiation factor eIF2 gamma C-terminal" evidence="11">
    <location>
        <begin position="439"/>
        <end position="521"/>
    </location>
</feature>
<protein>
    <recommendedName>
        <fullName evidence="3">protein-synthesizing GTPase</fullName>
        <ecNumber evidence="3">3.6.5.3</ecNumber>
    </recommendedName>
</protein>
<dbReference type="FunFam" id="2.40.30.10:FF:000009">
    <property type="entry name" value="Eukaryotic translation initiation factor 2 subunit gamma"/>
    <property type="match status" value="1"/>
</dbReference>
<dbReference type="PANTHER" id="PTHR42854">
    <property type="entry name" value="EUKARYOTIC TRANSLATION INITIATION FACTOR 2 SUBUNIT 3 FAMILY MEMBER"/>
    <property type="match status" value="1"/>
</dbReference>
<evidence type="ECO:0000256" key="3">
    <source>
        <dbReference type="ARBA" id="ARBA00011986"/>
    </source>
</evidence>
<dbReference type="Gene3D" id="2.40.30.10">
    <property type="entry name" value="Translation factors"/>
    <property type="match status" value="2"/>
</dbReference>